<comment type="caution">
    <text evidence="1">The sequence shown here is derived from an EMBL/GenBank/DDBJ whole genome shotgun (WGS) entry which is preliminary data.</text>
</comment>
<proteinExistence type="predicted"/>
<gene>
    <name evidence="1" type="ORF">Ahy_A04g017713</name>
</gene>
<dbReference type="Proteomes" id="UP000289738">
    <property type="component" value="Chromosome A04"/>
</dbReference>
<accession>A0A445DBV7</accession>
<dbReference type="EMBL" id="SDMP01000004">
    <property type="protein sequence ID" value="RYR60652.1"/>
    <property type="molecule type" value="Genomic_DNA"/>
</dbReference>
<dbReference type="Gramene" id="arahy.Tifrunner.gnm2.ann2.Ah04g394600.1">
    <property type="protein sequence ID" value="arahy.Tifrunner.gnm2.ann2.Ah04g394600.1-CDS"/>
    <property type="gene ID" value="arahy.Tifrunner.gnm2.ann2.Ah04g394600"/>
</dbReference>
<dbReference type="AlphaFoldDB" id="A0A445DBV7"/>
<dbReference type="STRING" id="3818.A0A445DBV7"/>
<reference evidence="1 2" key="1">
    <citation type="submission" date="2019-01" db="EMBL/GenBank/DDBJ databases">
        <title>Sequencing of cultivated peanut Arachis hypogaea provides insights into genome evolution and oil improvement.</title>
        <authorList>
            <person name="Chen X."/>
        </authorList>
    </citation>
    <scope>NUCLEOTIDE SEQUENCE [LARGE SCALE GENOMIC DNA]</scope>
    <source>
        <strain evidence="2">cv. Fuhuasheng</strain>
        <tissue evidence="1">Leaves</tissue>
    </source>
</reference>
<evidence type="ECO:0000313" key="2">
    <source>
        <dbReference type="Proteomes" id="UP000289738"/>
    </source>
</evidence>
<evidence type="ECO:0000313" key="1">
    <source>
        <dbReference type="EMBL" id="RYR60652.1"/>
    </source>
</evidence>
<protein>
    <submittedName>
        <fullName evidence="1">Uncharacterized protein</fullName>
    </submittedName>
</protein>
<keyword evidence="2" id="KW-1185">Reference proteome</keyword>
<sequence>MSLPFIQGKTRKLLIVAASADPFKVQSTCRKAETFMSHTKPLSLLIILHKLNSLSLTQASVLITKCIDSRAASRSPTAHGLPFRSSLFRELVEKNSNNACGDELDEEVTKDQQQNIASDDELGGIFCDGSDSISFFYDPNTNGLELQESDLYSIL</sequence>
<organism evidence="1 2">
    <name type="scientific">Arachis hypogaea</name>
    <name type="common">Peanut</name>
    <dbReference type="NCBI Taxonomy" id="3818"/>
    <lineage>
        <taxon>Eukaryota</taxon>
        <taxon>Viridiplantae</taxon>
        <taxon>Streptophyta</taxon>
        <taxon>Embryophyta</taxon>
        <taxon>Tracheophyta</taxon>
        <taxon>Spermatophyta</taxon>
        <taxon>Magnoliopsida</taxon>
        <taxon>eudicotyledons</taxon>
        <taxon>Gunneridae</taxon>
        <taxon>Pentapetalae</taxon>
        <taxon>rosids</taxon>
        <taxon>fabids</taxon>
        <taxon>Fabales</taxon>
        <taxon>Fabaceae</taxon>
        <taxon>Papilionoideae</taxon>
        <taxon>50 kb inversion clade</taxon>
        <taxon>dalbergioids sensu lato</taxon>
        <taxon>Dalbergieae</taxon>
        <taxon>Pterocarpus clade</taxon>
        <taxon>Arachis</taxon>
    </lineage>
</organism>
<name>A0A445DBV7_ARAHY</name>